<feature type="domain" description="Anaphase-promoting complex subunit 4 long" evidence="2">
    <location>
        <begin position="40"/>
        <end position="134"/>
    </location>
</feature>
<evidence type="ECO:0000313" key="6">
    <source>
        <dbReference type="Proteomes" id="UP000284657"/>
    </source>
</evidence>
<organism evidence="3 5">
    <name type="scientific">Phytophthora kernoviae</name>
    <dbReference type="NCBI Taxonomy" id="325452"/>
    <lineage>
        <taxon>Eukaryota</taxon>
        <taxon>Sar</taxon>
        <taxon>Stramenopiles</taxon>
        <taxon>Oomycota</taxon>
        <taxon>Peronosporomycetes</taxon>
        <taxon>Peronosporales</taxon>
        <taxon>Peronosporaceae</taxon>
        <taxon>Phytophthora</taxon>
    </lineage>
</organism>
<dbReference type="InterPro" id="IPR024790">
    <property type="entry name" value="APC4_long_dom"/>
</dbReference>
<dbReference type="EMBL" id="MBDO02000101">
    <property type="protein sequence ID" value="RLN63223.1"/>
    <property type="molecule type" value="Genomic_DNA"/>
</dbReference>
<sequence length="267" mass="29523">MQLKRAFVALQDRFVSSLAVACCPTMDLVAVITLDRHLLVHHMREDVMLVADTVDHVHTIVNMIGITGKQMITEWKNATRIFELKMGLIGSLYEKYACEDPPQVDMLSAVVSGITAPALAQYFAQDIQEMSIHRPTGTVEEEDEDDSDVDEDEEEAVDWSSLKHFGLTRDGDDNRGTTILMGFRMQSGELVLVRATRVVSHSTSGLTWDAAVVNFSQGSIGKPVILRGFDFYGDAPSDKGEQLALILQRTLDDQAHQGKQSDLLDAA</sequence>
<evidence type="ECO:0000313" key="3">
    <source>
        <dbReference type="EMBL" id="RLN63223.1"/>
    </source>
</evidence>
<accession>A0A3F2RS60</accession>
<proteinExistence type="predicted"/>
<dbReference type="AlphaFoldDB" id="A0A3F2RS60"/>
<feature type="region of interest" description="Disordered" evidence="1">
    <location>
        <begin position="134"/>
        <end position="154"/>
    </location>
</feature>
<comment type="caution">
    <text evidence="3">The sequence shown here is derived from an EMBL/GenBank/DDBJ whole genome shotgun (WGS) entry which is preliminary data.</text>
</comment>
<dbReference type="Pfam" id="PF12896">
    <property type="entry name" value="ANAPC4"/>
    <property type="match status" value="1"/>
</dbReference>
<name>A0A3F2RS60_9STRA</name>
<evidence type="ECO:0000313" key="5">
    <source>
        <dbReference type="Proteomes" id="UP000277300"/>
    </source>
</evidence>
<evidence type="ECO:0000256" key="1">
    <source>
        <dbReference type="SAM" id="MobiDB-lite"/>
    </source>
</evidence>
<protein>
    <recommendedName>
        <fullName evidence="2">Anaphase-promoting complex subunit 4 long domain-containing protein</fullName>
    </recommendedName>
</protein>
<feature type="compositionally biased region" description="Acidic residues" evidence="1">
    <location>
        <begin position="139"/>
        <end position="154"/>
    </location>
</feature>
<evidence type="ECO:0000259" key="2">
    <source>
        <dbReference type="Pfam" id="PF12896"/>
    </source>
</evidence>
<dbReference type="OrthoDB" id="2110451at2759"/>
<dbReference type="EMBL" id="MBAD02000645">
    <property type="protein sequence ID" value="RLN64733.1"/>
    <property type="molecule type" value="Genomic_DNA"/>
</dbReference>
<evidence type="ECO:0000313" key="4">
    <source>
        <dbReference type="EMBL" id="RLN64733.1"/>
    </source>
</evidence>
<dbReference type="Proteomes" id="UP000284657">
    <property type="component" value="Unassembled WGS sequence"/>
</dbReference>
<dbReference type="Proteomes" id="UP000277300">
    <property type="component" value="Unassembled WGS sequence"/>
</dbReference>
<gene>
    <name evidence="4" type="ORF">BBJ29_002560</name>
    <name evidence="3" type="ORF">BBP00_00004282</name>
</gene>
<reference evidence="5 6" key="1">
    <citation type="submission" date="2018-07" db="EMBL/GenBank/DDBJ databases">
        <title>Genome sequencing of oomycete isolates from Chile give support for New Zealand origin for Phytophthora kernoviae and make available the first Nothophytophthora sp. genome.</title>
        <authorList>
            <person name="Studholme D.J."/>
            <person name="Sanfuentes E."/>
            <person name="Panda P."/>
            <person name="Hill R."/>
            <person name="Sambles C."/>
            <person name="Grant M."/>
            <person name="Williams N.M."/>
            <person name="Mcdougal R.L."/>
        </authorList>
    </citation>
    <scope>NUCLEOTIDE SEQUENCE [LARGE SCALE GENOMIC DNA]</scope>
    <source>
        <strain evidence="3">Chile6</strain>
        <strain evidence="4">Chile7</strain>
    </source>
</reference>